<dbReference type="HOGENOM" id="CLU_3076134_0_0_9"/>
<name>B0PCP5_9FIRM</name>
<dbReference type="EMBL" id="ABGD02000021">
    <property type="protein sequence ID" value="EDS10749.1"/>
    <property type="molecule type" value="Genomic_DNA"/>
</dbReference>
<evidence type="ECO:0000313" key="1">
    <source>
        <dbReference type="EMBL" id="EDS10749.1"/>
    </source>
</evidence>
<accession>B0PCP5</accession>
<evidence type="ECO:0000313" key="2">
    <source>
        <dbReference type="Proteomes" id="UP000003803"/>
    </source>
</evidence>
<sequence>MCQSFSWKIYPIFDILELTHFFTKKYAYKQLQFLYNFSSEADGQIGHRTNDK</sequence>
<protein>
    <submittedName>
        <fullName evidence="1">Uncharacterized protein</fullName>
    </submittedName>
</protein>
<dbReference type="Proteomes" id="UP000003803">
    <property type="component" value="Unassembled WGS sequence"/>
</dbReference>
<comment type="caution">
    <text evidence="1">The sequence shown here is derived from an EMBL/GenBank/DDBJ whole genome shotgun (WGS) entry which is preliminary data.</text>
</comment>
<gene>
    <name evidence="1" type="ORF">ANACOL_02558</name>
</gene>
<organism evidence="1 2">
    <name type="scientific">Anaerotruncus colihominis DSM 17241</name>
    <dbReference type="NCBI Taxonomy" id="445972"/>
    <lineage>
        <taxon>Bacteria</taxon>
        <taxon>Bacillati</taxon>
        <taxon>Bacillota</taxon>
        <taxon>Clostridia</taxon>
        <taxon>Eubacteriales</taxon>
        <taxon>Oscillospiraceae</taxon>
        <taxon>Anaerotruncus</taxon>
    </lineage>
</organism>
<reference evidence="1" key="2">
    <citation type="submission" date="2013-09" db="EMBL/GenBank/DDBJ databases">
        <title>Draft genome sequence of Anaerotruncus colihominis(DSM 17241).</title>
        <authorList>
            <person name="Sudarsanam P."/>
            <person name="Ley R."/>
            <person name="Guruge J."/>
            <person name="Turnbaugh P.J."/>
            <person name="Mahowald M."/>
            <person name="Liep D."/>
            <person name="Gordon J."/>
        </authorList>
    </citation>
    <scope>NUCLEOTIDE SEQUENCE</scope>
    <source>
        <strain evidence="1">DSM 17241</strain>
    </source>
</reference>
<keyword evidence="2" id="KW-1185">Reference proteome</keyword>
<reference evidence="1" key="1">
    <citation type="submission" date="2007-11" db="EMBL/GenBank/DDBJ databases">
        <authorList>
            <person name="Fulton L."/>
            <person name="Clifton S."/>
            <person name="Fulton B."/>
            <person name="Xu J."/>
            <person name="Minx P."/>
            <person name="Pepin K.H."/>
            <person name="Johnson M."/>
            <person name="Thiruvilangam P."/>
            <person name="Bhonagiri V."/>
            <person name="Nash W.E."/>
            <person name="Mardis E.R."/>
            <person name="Wilson R.K."/>
        </authorList>
    </citation>
    <scope>NUCLEOTIDE SEQUENCE [LARGE SCALE GENOMIC DNA]</scope>
    <source>
        <strain evidence="1">DSM 17241</strain>
    </source>
</reference>
<dbReference type="AlphaFoldDB" id="B0PCP5"/>
<proteinExistence type="predicted"/>